<comment type="caution">
    <text evidence="1">The sequence shown here is derived from an EMBL/GenBank/DDBJ whole genome shotgun (WGS) entry which is preliminary data.</text>
</comment>
<sequence length="47" mass="5546">MKKSKLKQIIKEEVKKYIMEATPEDYTGDVSVLKSVIKVKKQVDYWV</sequence>
<gene>
    <name evidence="1" type="ORF">LCGC14_2647840</name>
</gene>
<name>A0A0F8ZVR3_9ZZZZ</name>
<organism evidence="1">
    <name type="scientific">marine sediment metagenome</name>
    <dbReference type="NCBI Taxonomy" id="412755"/>
    <lineage>
        <taxon>unclassified sequences</taxon>
        <taxon>metagenomes</taxon>
        <taxon>ecological metagenomes</taxon>
    </lineage>
</organism>
<dbReference type="EMBL" id="LAZR01045833">
    <property type="protein sequence ID" value="KKK97932.1"/>
    <property type="molecule type" value="Genomic_DNA"/>
</dbReference>
<dbReference type="AlphaFoldDB" id="A0A0F8ZVR3"/>
<evidence type="ECO:0000313" key="1">
    <source>
        <dbReference type="EMBL" id="KKK97932.1"/>
    </source>
</evidence>
<proteinExistence type="predicted"/>
<feature type="non-terminal residue" evidence="1">
    <location>
        <position position="47"/>
    </location>
</feature>
<accession>A0A0F8ZVR3</accession>
<protein>
    <submittedName>
        <fullName evidence="1">Uncharacterized protein</fullName>
    </submittedName>
</protein>
<reference evidence="1" key="1">
    <citation type="journal article" date="2015" name="Nature">
        <title>Complex archaea that bridge the gap between prokaryotes and eukaryotes.</title>
        <authorList>
            <person name="Spang A."/>
            <person name="Saw J.H."/>
            <person name="Jorgensen S.L."/>
            <person name="Zaremba-Niedzwiedzka K."/>
            <person name="Martijn J."/>
            <person name="Lind A.E."/>
            <person name="van Eijk R."/>
            <person name="Schleper C."/>
            <person name="Guy L."/>
            <person name="Ettema T.J."/>
        </authorList>
    </citation>
    <scope>NUCLEOTIDE SEQUENCE</scope>
</reference>